<evidence type="ECO:0000313" key="2">
    <source>
        <dbReference type="Proteomes" id="UP000030748"/>
    </source>
</evidence>
<dbReference type="AlphaFoldDB" id="A0A022PY22"/>
<evidence type="ECO:0000313" key="1">
    <source>
        <dbReference type="EMBL" id="EYU20404.1"/>
    </source>
</evidence>
<sequence length="69" mass="7640">MKIAGDSKTEKEEIKKNPECTSLCEEFSHLPSATESPKVYYCDLLIISPSSPTESPFFISLSLSLSLLK</sequence>
<reference evidence="1 2" key="1">
    <citation type="journal article" date="2013" name="Proc. Natl. Acad. Sci. U.S.A.">
        <title>Fine-scale variation in meiotic recombination in Mimulus inferred from population shotgun sequencing.</title>
        <authorList>
            <person name="Hellsten U."/>
            <person name="Wright K.M."/>
            <person name="Jenkins J."/>
            <person name="Shu S."/>
            <person name="Yuan Y."/>
            <person name="Wessler S.R."/>
            <person name="Schmutz J."/>
            <person name="Willis J.H."/>
            <person name="Rokhsar D.S."/>
        </authorList>
    </citation>
    <scope>NUCLEOTIDE SEQUENCE [LARGE SCALE GENOMIC DNA]</scope>
    <source>
        <strain evidence="2">cv. DUN x IM62</strain>
    </source>
</reference>
<name>A0A022PY22_ERYGU</name>
<dbReference type="EMBL" id="KI632284">
    <property type="protein sequence ID" value="EYU20404.1"/>
    <property type="molecule type" value="Genomic_DNA"/>
</dbReference>
<gene>
    <name evidence="1" type="ORF">MIMGU_mgv1a017532mg</name>
</gene>
<accession>A0A022PY22</accession>
<keyword evidence="2" id="KW-1185">Reference proteome</keyword>
<proteinExistence type="predicted"/>
<dbReference type="Proteomes" id="UP000030748">
    <property type="component" value="Unassembled WGS sequence"/>
</dbReference>
<organism evidence="1 2">
    <name type="scientific">Erythranthe guttata</name>
    <name type="common">Yellow monkey flower</name>
    <name type="synonym">Mimulus guttatus</name>
    <dbReference type="NCBI Taxonomy" id="4155"/>
    <lineage>
        <taxon>Eukaryota</taxon>
        <taxon>Viridiplantae</taxon>
        <taxon>Streptophyta</taxon>
        <taxon>Embryophyta</taxon>
        <taxon>Tracheophyta</taxon>
        <taxon>Spermatophyta</taxon>
        <taxon>Magnoliopsida</taxon>
        <taxon>eudicotyledons</taxon>
        <taxon>Gunneridae</taxon>
        <taxon>Pentapetalae</taxon>
        <taxon>asterids</taxon>
        <taxon>lamiids</taxon>
        <taxon>Lamiales</taxon>
        <taxon>Phrymaceae</taxon>
        <taxon>Erythranthe</taxon>
    </lineage>
</organism>
<protein>
    <submittedName>
        <fullName evidence="1">Uncharacterized protein</fullName>
    </submittedName>
</protein>